<evidence type="ECO:0000313" key="2">
    <source>
        <dbReference type="EMBL" id="MBI4920531.1"/>
    </source>
</evidence>
<name>A0A933L0W6_9HYPH</name>
<dbReference type="Gene3D" id="3.40.630.30">
    <property type="match status" value="1"/>
</dbReference>
<feature type="domain" description="N-acetyltransferase" evidence="1">
    <location>
        <begin position="23"/>
        <end position="185"/>
    </location>
</feature>
<accession>A0A933L0W6</accession>
<comment type="caution">
    <text evidence="2">The sequence shown here is derived from an EMBL/GenBank/DDBJ whole genome shotgun (WGS) entry which is preliminary data.</text>
</comment>
<gene>
    <name evidence="2" type="ORF">HY834_02185</name>
</gene>
<dbReference type="SUPFAM" id="SSF55729">
    <property type="entry name" value="Acyl-CoA N-acyltransferases (Nat)"/>
    <property type="match status" value="1"/>
</dbReference>
<dbReference type="GO" id="GO:0016747">
    <property type="term" value="F:acyltransferase activity, transferring groups other than amino-acyl groups"/>
    <property type="evidence" value="ECO:0007669"/>
    <property type="project" value="InterPro"/>
</dbReference>
<dbReference type="Pfam" id="PF13302">
    <property type="entry name" value="Acetyltransf_3"/>
    <property type="match status" value="1"/>
</dbReference>
<protein>
    <submittedName>
        <fullName evidence="2">GNAT family N-acetyltransferase</fullName>
    </submittedName>
</protein>
<sequence length="196" mass="22299">MSQVPLPITTLFAPDYPIMTDRLRLRPFSRGDVDAVYSYRSRPDVSEFLFDQPMSHEECAEAVRIRAGQLAFSGEGDKILLAVERQDDGRLIGEVSLIWRSVADRQAELGYILHPDAHGHGYATEAAAALLAFGFDVVGLHRVYARCDAKNLASAKVMQRLGMREEAHFREHAQFKGRWDEEFVYAILESEWRQSR</sequence>
<dbReference type="Proteomes" id="UP000782610">
    <property type="component" value="Unassembled WGS sequence"/>
</dbReference>
<evidence type="ECO:0000313" key="3">
    <source>
        <dbReference type="Proteomes" id="UP000782610"/>
    </source>
</evidence>
<dbReference type="InterPro" id="IPR051531">
    <property type="entry name" value="N-acetyltransferase"/>
</dbReference>
<dbReference type="PROSITE" id="PS51186">
    <property type="entry name" value="GNAT"/>
    <property type="match status" value="1"/>
</dbReference>
<evidence type="ECO:0000259" key="1">
    <source>
        <dbReference type="PROSITE" id="PS51186"/>
    </source>
</evidence>
<dbReference type="PANTHER" id="PTHR43792:SF1">
    <property type="entry name" value="N-ACETYLTRANSFERASE DOMAIN-CONTAINING PROTEIN"/>
    <property type="match status" value="1"/>
</dbReference>
<dbReference type="InterPro" id="IPR000182">
    <property type="entry name" value="GNAT_dom"/>
</dbReference>
<dbReference type="PANTHER" id="PTHR43792">
    <property type="entry name" value="GNAT FAMILY, PUTATIVE (AFU_ORTHOLOGUE AFUA_3G00765)-RELATED-RELATED"/>
    <property type="match status" value="1"/>
</dbReference>
<proteinExistence type="predicted"/>
<organism evidence="2 3">
    <name type="scientific">Devosia nanyangense</name>
    <dbReference type="NCBI Taxonomy" id="1228055"/>
    <lineage>
        <taxon>Bacteria</taxon>
        <taxon>Pseudomonadati</taxon>
        <taxon>Pseudomonadota</taxon>
        <taxon>Alphaproteobacteria</taxon>
        <taxon>Hyphomicrobiales</taxon>
        <taxon>Devosiaceae</taxon>
        <taxon>Devosia</taxon>
    </lineage>
</organism>
<dbReference type="EMBL" id="JACRAF010000005">
    <property type="protein sequence ID" value="MBI4920531.1"/>
    <property type="molecule type" value="Genomic_DNA"/>
</dbReference>
<reference evidence="2" key="1">
    <citation type="submission" date="2020-07" db="EMBL/GenBank/DDBJ databases">
        <title>Huge and variable diversity of episymbiotic CPR bacteria and DPANN archaea in groundwater ecosystems.</title>
        <authorList>
            <person name="He C.Y."/>
            <person name="Keren R."/>
            <person name="Whittaker M."/>
            <person name="Farag I.F."/>
            <person name="Doudna J."/>
            <person name="Cate J.H.D."/>
            <person name="Banfield J.F."/>
        </authorList>
    </citation>
    <scope>NUCLEOTIDE SEQUENCE</scope>
    <source>
        <strain evidence="2">NC_groundwater_1586_Pr3_B-0.1um_66_15</strain>
    </source>
</reference>
<dbReference type="AlphaFoldDB" id="A0A933L0W6"/>
<dbReference type="InterPro" id="IPR016181">
    <property type="entry name" value="Acyl_CoA_acyltransferase"/>
</dbReference>